<feature type="transmembrane region" description="Helical" evidence="1">
    <location>
        <begin position="93"/>
        <end position="118"/>
    </location>
</feature>
<comment type="caution">
    <text evidence="2">The sequence shown here is derived from an EMBL/GenBank/DDBJ whole genome shotgun (WGS) entry which is preliminary data.</text>
</comment>
<dbReference type="RefSeq" id="WP_197004235.1">
    <property type="nucleotide sequence ID" value="NZ_BONS01000020.1"/>
</dbReference>
<feature type="transmembrane region" description="Helical" evidence="1">
    <location>
        <begin position="40"/>
        <end position="61"/>
    </location>
</feature>
<feature type="transmembrane region" description="Helical" evidence="1">
    <location>
        <begin position="209"/>
        <end position="231"/>
    </location>
</feature>
<evidence type="ECO:0000313" key="3">
    <source>
        <dbReference type="Proteomes" id="UP000622552"/>
    </source>
</evidence>
<feature type="transmembrane region" description="Helical" evidence="1">
    <location>
        <begin position="293"/>
        <end position="317"/>
    </location>
</feature>
<protein>
    <submittedName>
        <fullName evidence="2">Uncharacterized protein</fullName>
    </submittedName>
</protein>
<gene>
    <name evidence="2" type="ORF">IW245_003551</name>
</gene>
<keyword evidence="3" id="KW-1185">Reference proteome</keyword>
<sequence>MRAARLALVWAAGYGGWQTWWALGHRPSFGRFGTDLTVGSAWAAVGMCVVVAVVVAAGLGLGSRPRPGAGAGAVAVAGVGAGVRAGSGRGWEVAGWIVAVGVFANCPMLLLDVVGGLLPGLGIPFDPAGFASRAACAAGGVLLARALVTHRRHRVGNCAACARTDDDTPSTGTPRWAWWAAYGAIASCLVRIGAQVAVGFGDIPFETGVSMLVFEAGFLLAGSLLPLATVHSWGRVFPRWTPPLAGRRVPRWLVLGPALGLGGGLVVYFGVGLAQLAVESWNGTYDSGMFPQWFMWAAMTGYLLWGLEMGASALAYLRATRPRCARCGRA</sequence>
<keyword evidence="1" id="KW-1133">Transmembrane helix</keyword>
<evidence type="ECO:0000256" key="1">
    <source>
        <dbReference type="SAM" id="Phobius"/>
    </source>
</evidence>
<proteinExistence type="predicted"/>
<organism evidence="2 3">
    <name type="scientific">Longispora fulva</name>
    <dbReference type="NCBI Taxonomy" id="619741"/>
    <lineage>
        <taxon>Bacteria</taxon>
        <taxon>Bacillati</taxon>
        <taxon>Actinomycetota</taxon>
        <taxon>Actinomycetes</taxon>
        <taxon>Micromonosporales</taxon>
        <taxon>Micromonosporaceae</taxon>
        <taxon>Longispora</taxon>
    </lineage>
</organism>
<accession>A0A8J7KX54</accession>
<reference evidence="2" key="1">
    <citation type="submission" date="2020-11" db="EMBL/GenBank/DDBJ databases">
        <title>Sequencing the genomes of 1000 actinobacteria strains.</title>
        <authorList>
            <person name="Klenk H.-P."/>
        </authorList>
    </citation>
    <scope>NUCLEOTIDE SEQUENCE</scope>
    <source>
        <strain evidence="2">DSM 45356</strain>
    </source>
</reference>
<dbReference type="EMBL" id="JADOUF010000001">
    <property type="protein sequence ID" value="MBG6137357.1"/>
    <property type="molecule type" value="Genomic_DNA"/>
</dbReference>
<keyword evidence="1" id="KW-0472">Membrane</keyword>
<feature type="transmembrane region" description="Helical" evidence="1">
    <location>
        <begin position="130"/>
        <end position="148"/>
    </location>
</feature>
<feature type="transmembrane region" description="Helical" evidence="1">
    <location>
        <begin position="252"/>
        <end position="273"/>
    </location>
</feature>
<keyword evidence="1" id="KW-0812">Transmembrane</keyword>
<name>A0A8J7KX54_9ACTN</name>
<evidence type="ECO:0000313" key="2">
    <source>
        <dbReference type="EMBL" id="MBG6137357.1"/>
    </source>
</evidence>
<dbReference type="AlphaFoldDB" id="A0A8J7KX54"/>
<feature type="transmembrane region" description="Helical" evidence="1">
    <location>
        <begin position="176"/>
        <end position="197"/>
    </location>
</feature>
<dbReference type="Proteomes" id="UP000622552">
    <property type="component" value="Unassembled WGS sequence"/>
</dbReference>